<dbReference type="KEGG" id="taci:TDSAC_0586"/>
<dbReference type="InterPro" id="IPR029062">
    <property type="entry name" value="Class_I_gatase-like"/>
</dbReference>
<comment type="catalytic activity">
    <reaction evidence="8 10">
        <text>5-[(5-phospho-1-deoxy-D-ribulos-1-ylimino)methylamino]-1-(5-phospho-beta-D-ribosyl)imidazole-4-carboxamide + L-glutamine = D-erythro-1-(imidazol-4-yl)glycerol 3-phosphate + 5-amino-1-(5-phospho-beta-D-ribosyl)imidazole-4-carboxamide + L-glutamate + H(+)</text>
        <dbReference type="Rhea" id="RHEA:24793"/>
        <dbReference type="ChEBI" id="CHEBI:15378"/>
        <dbReference type="ChEBI" id="CHEBI:29985"/>
        <dbReference type="ChEBI" id="CHEBI:58278"/>
        <dbReference type="ChEBI" id="CHEBI:58359"/>
        <dbReference type="ChEBI" id="CHEBI:58475"/>
        <dbReference type="ChEBI" id="CHEBI:58525"/>
        <dbReference type="EC" id="4.3.2.10"/>
    </reaction>
</comment>
<dbReference type="RefSeq" id="WP_108308793.1">
    <property type="nucleotide sequence ID" value="NZ_CP020921.1"/>
</dbReference>
<comment type="pathway">
    <text evidence="1 10">Amino-acid biosynthesis; L-histidine biosynthesis; L-histidine from 5-phospho-alpha-D-ribose 1-diphosphate: step 5/9.</text>
</comment>
<dbReference type="NCBIfam" id="TIGR01855">
    <property type="entry name" value="IMP_synth_hisH"/>
    <property type="match status" value="1"/>
</dbReference>
<keyword evidence="13" id="KW-0808">Transferase</keyword>
<evidence type="ECO:0000256" key="2">
    <source>
        <dbReference type="ARBA" id="ARBA00011152"/>
    </source>
</evidence>
<gene>
    <name evidence="10" type="primary">hisH</name>
    <name evidence="13" type="ORF">TDSAC_0586</name>
</gene>
<feature type="active site" evidence="10 11">
    <location>
        <position position="185"/>
    </location>
</feature>
<keyword evidence="14" id="KW-1185">Reference proteome</keyword>
<feature type="domain" description="Glutamine amidotransferase" evidence="12">
    <location>
        <begin position="16"/>
        <end position="199"/>
    </location>
</feature>
<comment type="function">
    <text evidence="10">IGPS catalyzes the conversion of PRFAR and glutamine to IGP, AICAR and glutamate. The HisH subunit catalyzes the hydrolysis of glutamine to glutamate and ammonia as part of the synthesis of IGP and AICAR. The resulting ammonia molecule is channeled to the active site of HisF.</text>
</comment>
<dbReference type="PIRSF" id="PIRSF000495">
    <property type="entry name" value="Amidotransf_hisH"/>
    <property type="match status" value="1"/>
</dbReference>
<dbReference type="UniPathway" id="UPA00031">
    <property type="reaction ID" value="UER00010"/>
</dbReference>
<comment type="catalytic activity">
    <reaction evidence="9 10">
        <text>L-glutamine + H2O = L-glutamate + NH4(+)</text>
        <dbReference type="Rhea" id="RHEA:15889"/>
        <dbReference type="ChEBI" id="CHEBI:15377"/>
        <dbReference type="ChEBI" id="CHEBI:28938"/>
        <dbReference type="ChEBI" id="CHEBI:29985"/>
        <dbReference type="ChEBI" id="CHEBI:58359"/>
        <dbReference type="EC" id="3.5.1.2"/>
    </reaction>
</comment>
<dbReference type="PANTHER" id="PTHR42701:SF1">
    <property type="entry name" value="IMIDAZOLE GLYCEROL PHOSPHATE SYNTHASE SUBUNIT HISH"/>
    <property type="match status" value="1"/>
</dbReference>
<dbReference type="EC" id="4.3.2.10" evidence="10"/>
<feature type="active site" description="Nucleophile" evidence="10 11">
    <location>
        <position position="80"/>
    </location>
</feature>
<dbReference type="CDD" id="cd01748">
    <property type="entry name" value="GATase1_IGP_Synthase"/>
    <property type="match status" value="1"/>
</dbReference>
<evidence type="ECO:0000256" key="6">
    <source>
        <dbReference type="ARBA" id="ARBA00023102"/>
    </source>
</evidence>
<evidence type="ECO:0000256" key="9">
    <source>
        <dbReference type="ARBA" id="ARBA00049534"/>
    </source>
</evidence>
<dbReference type="GO" id="GO:0000107">
    <property type="term" value="F:imidazoleglycerol-phosphate synthase activity"/>
    <property type="evidence" value="ECO:0007669"/>
    <property type="project" value="UniProtKB-UniRule"/>
</dbReference>
<keyword evidence="6 10" id="KW-0368">Histidine biosynthesis</keyword>
<dbReference type="GO" id="GO:0004359">
    <property type="term" value="F:glutaminase activity"/>
    <property type="evidence" value="ECO:0007669"/>
    <property type="project" value="UniProtKB-EC"/>
</dbReference>
<dbReference type="OrthoDB" id="9807137at2"/>
<accession>A0A2R4VZW1</accession>
<protein>
    <recommendedName>
        <fullName evidence="10">Imidazole glycerol phosphate synthase subunit HisH</fullName>
        <ecNumber evidence="10">4.3.2.10</ecNumber>
    </recommendedName>
    <alternativeName>
        <fullName evidence="10">IGP synthase glutaminase subunit</fullName>
        <ecNumber evidence="10">3.5.1.2</ecNumber>
    </alternativeName>
    <alternativeName>
        <fullName evidence="10">IGP synthase subunit HisH</fullName>
    </alternativeName>
    <alternativeName>
        <fullName evidence="10">ImGP synthase subunit HisH</fullName>
        <shortName evidence="10">IGPS subunit HisH</shortName>
    </alternativeName>
</protein>
<keyword evidence="7 10" id="KW-0456">Lyase</keyword>
<feature type="active site" evidence="10 11">
    <location>
        <position position="183"/>
    </location>
</feature>
<comment type="subunit">
    <text evidence="2 10">Heterodimer of HisH and HisF.</text>
</comment>
<evidence type="ECO:0000313" key="13">
    <source>
        <dbReference type="EMBL" id="AWB09960.1"/>
    </source>
</evidence>
<dbReference type="EC" id="3.5.1.2" evidence="10"/>
<organism evidence="13 14">
    <name type="scientific">Thermodesulfobium acidiphilum</name>
    <dbReference type="NCBI Taxonomy" id="1794699"/>
    <lineage>
        <taxon>Bacteria</taxon>
        <taxon>Pseudomonadati</taxon>
        <taxon>Thermodesulfobiota</taxon>
        <taxon>Thermodesulfobiia</taxon>
        <taxon>Thermodesulfobiales</taxon>
        <taxon>Thermodesulfobiaceae</taxon>
        <taxon>Thermodesulfobium</taxon>
    </lineage>
</organism>
<keyword evidence="3 10" id="KW-0028">Amino-acid biosynthesis</keyword>
<dbReference type="PANTHER" id="PTHR42701">
    <property type="entry name" value="IMIDAZOLE GLYCEROL PHOSPHATE SYNTHASE SUBUNIT HISH"/>
    <property type="match status" value="1"/>
</dbReference>
<dbReference type="InterPro" id="IPR010139">
    <property type="entry name" value="Imidazole-glycPsynth_HisH"/>
</dbReference>
<evidence type="ECO:0000256" key="11">
    <source>
        <dbReference type="PIRSR" id="PIRSR000495-1"/>
    </source>
</evidence>
<keyword evidence="10" id="KW-0963">Cytoplasm</keyword>
<evidence type="ECO:0000256" key="10">
    <source>
        <dbReference type="HAMAP-Rule" id="MF_00278"/>
    </source>
</evidence>
<dbReference type="GO" id="GO:0005737">
    <property type="term" value="C:cytoplasm"/>
    <property type="evidence" value="ECO:0007669"/>
    <property type="project" value="UniProtKB-SubCell"/>
</dbReference>
<evidence type="ECO:0000256" key="5">
    <source>
        <dbReference type="ARBA" id="ARBA00022962"/>
    </source>
</evidence>
<evidence type="ECO:0000259" key="12">
    <source>
        <dbReference type="Pfam" id="PF00117"/>
    </source>
</evidence>
<dbReference type="Gene3D" id="3.40.50.880">
    <property type="match status" value="1"/>
</dbReference>
<name>A0A2R4VZW1_THEAF</name>
<dbReference type="EMBL" id="CP020921">
    <property type="protein sequence ID" value="AWB09960.1"/>
    <property type="molecule type" value="Genomic_DNA"/>
</dbReference>
<dbReference type="GO" id="GO:0016829">
    <property type="term" value="F:lyase activity"/>
    <property type="evidence" value="ECO:0007669"/>
    <property type="project" value="UniProtKB-KW"/>
</dbReference>
<dbReference type="AlphaFoldDB" id="A0A2R4VZW1"/>
<dbReference type="PROSITE" id="PS51273">
    <property type="entry name" value="GATASE_TYPE_1"/>
    <property type="match status" value="1"/>
</dbReference>
<evidence type="ECO:0000256" key="8">
    <source>
        <dbReference type="ARBA" id="ARBA00047838"/>
    </source>
</evidence>
<keyword evidence="4 10" id="KW-0378">Hydrolase</keyword>
<evidence type="ECO:0000256" key="7">
    <source>
        <dbReference type="ARBA" id="ARBA00023239"/>
    </source>
</evidence>
<dbReference type="GO" id="GO:0000105">
    <property type="term" value="P:L-histidine biosynthetic process"/>
    <property type="evidence" value="ECO:0007669"/>
    <property type="project" value="UniProtKB-UniRule"/>
</dbReference>
<dbReference type="Proteomes" id="UP000244792">
    <property type="component" value="Chromosome"/>
</dbReference>
<comment type="subcellular location">
    <subcellularLocation>
        <location evidence="10">Cytoplasm</location>
    </subcellularLocation>
</comment>
<proteinExistence type="inferred from homology"/>
<evidence type="ECO:0000256" key="1">
    <source>
        <dbReference type="ARBA" id="ARBA00005091"/>
    </source>
</evidence>
<evidence type="ECO:0000256" key="4">
    <source>
        <dbReference type="ARBA" id="ARBA00022801"/>
    </source>
</evidence>
<sequence length="202" mass="23149">MIGVLCYKGGGNLGSVFKAISYLGYEFKEIWNQEDLRKADALIFPGQGSFAQANKSLKEANLWEALKEFIYSGKPFFGICLGLQLLFDYSDEFGFTEGLKIISGKVVEFQKDFIRPHLGWNQVFNTSDLKFFKDIPDASSFYFVHSYYPEVYDLSCKKGFSEYVDKKFVCVVEKENVFACQFHPEKSGRWGLKLLDNFLSSI</sequence>
<reference evidence="13 14" key="1">
    <citation type="submission" date="2017-04" db="EMBL/GenBank/DDBJ databases">
        <title>Genomic insights into metabolism of Thermodesulfobium acidiphilum.</title>
        <authorList>
            <person name="Toshchakov S.V."/>
            <person name="Frolov E.N."/>
            <person name="Kublanov I.V."/>
            <person name="Samarov N.I."/>
            <person name="Novikov A."/>
            <person name="Lebedinsky A.V."/>
            <person name="Bonch-Osmolovskaya E.A."/>
            <person name="Chernyh N.A."/>
        </authorList>
    </citation>
    <scope>NUCLEOTIDE SEQUENCE [LARGE SCALE GENOMIC DNA]</scope>
    <source>
        <strain evidence="13 14">3127-1</strain>
    </source>
</reference>
<evidence type="ECO:0000256" key="3">
    <source>
        <dbReference type="ARBA" id="ARBA00022605"/>
    </source>
</evidence>
<evidence type="ECO:0000313" key="14">
    <source>
        <dbReference type="Proteomes" id="UP000244792"/>
    </source>
</evidence>
<dbReference type="InterPro" id="IPR017926">
    <property type="entry name" value="GATASE"/>
</dbReference>
<dbReference type="SUPFAM" id="SSF52317">
    <property type="entry name" value="Class I glutamine amidotransferase-like"/>
    <property type="match status" value="1"/>
</dbReference>
<dbReference type="HAMAP" id="MF_00278">
    <property type="entry name" value="HisH"/>
    <property type="match status" value="1"/>
</dbReference>
<dbReference type="Pfam" id="PF00117">
    <property type="entry name" value="GATase"/>
    <property type="match status" value="1"/>
</dbReference>
<keyword evidence="5 10" id="KW-0315">Glutamine amidotransferase</keyword>